<evidence type="ECO:0000256" key="8">
    <source>
        <dbReference type="ARBA" id="ARBA00058284"/>
    </source>
</evidence>
<keyword evidence="14" id="KW-1185">Reference proteome</keyword>
<keyword evidence="5" id="KW-0645">Protease</keyword>
<sequence>MTMTCMKKDNRTHQVSAEDDVSIYHEKQSRELCALHALNNLFQESRTFTQKELDEICNTLSPASYINPHRSMLGLGNYDVNVIILALQHKGFDTMWFDKRRSPSDLELDNIFGFILNIPTDLRLGILHLPVQRKHWVAIRKVNGDFYNLDSKLNRPLLIGNNQQLVAFLKEQIQNKDKELLLVVKHELENDVWRRSAPRSQGIPPKSNYIVNNGQFKESGV</sequence>
<evidence type="ECO:0000256" key="4">
    <source>
        <dbReference type="ARBA" id="ARBA00022490"/>
    </source>
</evidence>
<feature type="active site" evidence="11">
    <location>
        <position position="33"/>
    </location>
</feature>
<dbReference type="EMBL" id="JAODUP010000132">
    <property type="protein sequence ID" value="KAK2160500.1"/>
    <property type="molecule type" value="Genomic_DNA"/>
</dbReference>
<evidence type="ECO:0000256" key="7">
    <source>
        <dbReference type="ARBA" id="ARBA00022801"/>
    </source>
</evidence>
<evidence type="ECO:0000256" key="11">
    <source>
        <dbReference type="PROSITE-ProRule" id="PRU00331"/>
    </source>
</evidence>
<dbReference type="Gene3D" id="3.90.70.40">
    <property type="match status" value="1"/>
</dbReference>
<protein>
    <recommendedName>
        <fullName evidence="9">Josephin-2</fullName>
        <ecNumber evidence="3">3.4.19.12</ecNumber>
    </recommendedName>
    <alternativeName>
        <fullName evidence="10">Josephin domain-containing protein 2</fullName>
    </alternativeName>
</protein>
<feature type="active site" evidence="11">
    <location>
        <position position="150"/>
    </location>
</feature>
<evidence type="ECO:0000256" key="5">
    <source>
        <dbReference type="ARBA" id="ARBA00022670"/>
    </source>
</evidence>
<feature type="domain" description="Josephin" evidence="12">
    <location>
        <begin position="20"/>
        <end position="198"/>
    </location>
</feature>
<feature type="active site" evidence="11">
    <location>
        <position position="135"/>
    </location>
</feature>
<dbReference type="PROSITE" id="PS50957">
    <property type="entry name" value="JOSEPHIN"/>
    <property type="match status" value="1"/>
</dbReference>
<comment type="caution">
    <text evidence="13">The sequence shown here is derived from an EMBL/GenBank/DDBJ whole genome shotgun (WGS) entry which is preliminary data.</text>
</comment>
<dbReference type="InterPro" id="IPR006155">
    <property type="entry name" value="Josephin"/>
</dbReference>
<evidence type="ECO:0000256" key="3">
    <source>
        <dbReference type="ARBA" id="ARBA00012759"/>
    </source>
</evidence>
<keyword evidence="4" id="KW-0963">Cytoplasm</keyword>
<dbReference type="GO" id="GO:0006508">
    <property type="term" value="P:proteolysis"/>
    <property type="evidence" value="ECO:0007669"/>
    <property type="project" value="UniProtKB-KW"/>
</dbReference>
<keyword evidence="6" id="KW-0833">Ubl conjugation pathway</keyword>
<evidence type="ECO:0000313" key="13">
    <source>
        <dbReference type="EMBL" id="KAK2160500.1"/>
    </source>
</evidence>
<dbReference type="InterPro" id="IPR040053">
    <property type="entry name" value="JOSD1/2"/>
</dbReference>
<accession>A0AAD9JYE2</accession>
<name>A0AAD9JYE2_9ANNE</name>
<dbReference type="GO" id="GO:0004843">
    <property type="term" value="F:cysteine-type deubiquitinase activity"/>
    <property type="evidence" value="ECO:0007669"/>
    <property type="project" value="UniProtKB-EC"/>
</dbReference>
<comment type="function">
    <text evidence="8">Cleaves 'Lys-63'-linked poly-ubiquitin chains, and with lesser efficiency 'Lys-48'-linked poly-ubiquitin chains (in vitro). May act as a deubiquitinating enzyme.</text>
</comment>
<dbReference type="GO" id="GO:0005829">
    <property type="term" value="C:cytosol"/>
    <property type="evidence" value="ECO:0007669"/>
    <property type="project" value="UniProtKB-SubCell"/>
</dbReference>
<reference evidence="13" key="1">
    <citation type="journal article" date="2023" name="Mol. Biol. Evol.">
        <title>Third-Generation Sequencing Reveals the Adaptive Role of the Epigenome in Three Deep-Sea Polychaetes.</title>
        <authorList>
            <person name="Perez M."/>
            <person name="Aroh O."/>
            <person name="Sun Y."/>
            <person name="Lan Y."/>
            <person name="Juniper S.K."/>
            <person name="Young C.R."/>
            <person name="Angers B."/>
            <person name="Qian P.Y."/>
        </authorList>
    </citation>
    <scope>NUCLEOTIDE SEQUENCE</scope>
    <source>
        <strain evidence="13">P08H-3</strain>
    </source>
</reference>
<evidence type="ECO:0000256" key="2">
    <source>
        <dbReference type="ARBA" id="ARBA00004514"/>
    </source>
</evidence>
<dbReference type="Pfam" id="PF02099">
    <property type="entry name" value="Josephin"/>
    <property type="match status" value="1"/>
</dbReference>
<evidence type="ECO:0000259" key="12">
    <source>
        <dbReference type="PROSITE" id="PS50957"/>
    </source>
</evidence>
<comment type="subcellular location">
    <subcellularLocation>
        <location evidence="2">Cytoplasm</location>
        <location evidence="2">Cytosol</location>
    </subcellularLocation>
</comment>
<evidence type="ECO:0000256" key="1">
    <source>
        <dbReference type="ARBA" id="ARBA00000707"/>
    </source>
</evidence>
<dbReference type="PANTHER" id="PTHR13291">
    <property type="entry name" value="JOSEPHIN 1, 2"/>
    <property type="match status" value="1"/>
</dbReference>
<organism evidence="13 14">
    <name type="scientific">Paralvinella palmiformis</name>
    <dbReference type="NCBI Taxonomy" id="53620"/>
    <lineage>
        <taxon>Eukaryota</taxon>
        <taxon>Metazoa</taxon>
        <taxon>Spiralia</taxon>
        <taxon>Lophotrochozoa</taxon>
        <taxon>Annelida</taxon>
        <taxon>Polychaeta</taxon>
        <taxon>Sedentaria</taxon>
        <taxon>Canalipalpata</taxon>
        <taxon>Terebellida</taxon>
        <taxon>Terebelliformia</taxon>
        <taxon>Alvinellidae</taxon>
        <taxon>Paralvinella</taxon>
    </lineage>
</organism>
<dbReference type="GO" id="GO:0016579">
    <property type="term" value="P:protein deubiquitination"/>
    <property type="evidence" value="ECO:0007669"/>
    <property type="project" value="InterPro"/>
</dbReference>
<proteinExistence type="predicted"/>
<keyword evidence="7 11" id="KW-0378">Hydrolase</keyword>
<dbReference type="EC" id="3.4.19.12" evidence="3"/>
<evidence type="ECO:0000313" key="14">
    <source>
        <dbReference type="Proteomes" id="UP001208570"/>
    </source>
</evidence>
<dbReference type="PANTHER" id="PTHR13291:SF0">
    <property type="entry name" value="JOSEPHIN-LIKE PROTEIN"/>
    <property type="match status" value="1"/>
</dbReference>
<evidence type="ECO:0000256" key="10">
    <source>
        <dbReference type="ARBA" id="ARBA00077222"/>
    </source>
</evidence>
<dbReference type="Proteomes" id="UP001208570">
    <property type="component" value="Unassembled WGS sequence"/>
</dbReference>
<dbReference type="AlphaFoldDB" id="A0AAD9JYE2"/>
<dbReference type="FunFam" id="3.90.70.40:FF:000003">
    <property type="entry name" value="josephin-2 isoform X1"/>
    <property type="match status" value="1"/>
</dbReference>
<evidence type="ECO:0000256" key="9">
    <source>
        <dbReference type="ARBA" id="ARBA00069892"/>
    </source>
</evidence>
<dbReference type="SMART" id="SM01246">
    <property type="entry name" value="Josephin"/>
    <property type="match status" value="1"/>
</dbReference>
<gene>
    <name evidence="13" type="ORF">LSH36_132g05020</name>
</gene>
<evidence type="ECO:0000256" key="6">
    <source>
        <dbReference type="ARBA" id="ARBA00022786"/>
    </source>
</evidence>
<comment type="catalytic activity">
    <reaction evidence="1">
        <text>Thiol-dependent hydrolysis of ester, thioester, amide, peptide and isopeptide bonds formed by the C-terminal Gly of ubiquitin (a 76-residue protein attached to proteins as an intracellular targeting signal).</text>
        <dbReference type="EC" id="3.4.19.12"/>
    </reaction>
</comment>